<proteinExistence type="inferred from homology"/>
<evidence type="ECO:0000256" key="2">
    <source>
        <dbReference type="ARBA" id="ARBA00004664"/>
    </source>
</evidence>
<evidence type="ECO:0000259" key="10">
    <source>
        <dbReference type="Pfam" id="PF00697"/>
    </source>
</evidence>
<evidence type="ECO:0000256" key="7">
    <source>
        <dbReference type="ARBA" id="ARBA00023141"/>
    </source>
</evidence>
<dbReference type="HAMAP" id="MF_00135">
    <property type="entry name" value="PRAI"/>
    <property type="match status" value="1"/>
</dbReference>
<dbReference type="PANTHER" id="PTHR42894:SF1">
    <property type="entry name" value="N-(5'-PHOSPHORIBOSYL)ANTHRANILATE ISOMERASE"/>
    <property type="match status" value="1"/>
</dbReference>
<dbReference type="Pfam" id="PF00697">
    <property type="entry name" value="PRAI"/>
    <property type="match status" value="1"/>
</dbReference>
<dbReference type="InterPro" id="IPR013785">
    <property type="entry name" value="Aldolase_TIM"/>
</dbReference>
<feature type="domain" description="N-(5'phosphoribosyl) anthranilate isomerase (PRAI)" evidence="10">
    <location>
        <begin position="4"/>
        <end position="225"/>
    </location>
</feature>
<keyword evidence="8 9" id="KW-0413">Isomerase</keyword>
<evidence type="ECO:0000256" key="3">
    <source>
        <dbReference type="ARBA" id="ARBA00012572"/>
    </source>
</evidence>
<dbReference type="AlphaFoldDB" id="A0A2U3LDV1"/>
<keyword evidence="6 9" id="KW-0822">Tryptophan biosynthesis</keyword>
<organism evidence="11 12">
    <name type="scientific">Candidatus Desulfosporosinus infrequens</name>
    <dbReference type="NCBI Taxonomy" id="2043169"/>
    <lineage>
        <taxon>Bacteria</taxon>
        <taxon>Bacillati</taxon>
        <taxon>Bacillota</taxon>
        <taxon>Clostridia</taxon>
        <taxon>Eubacteriales</taxon>
        <taxon>Desulfitobacteriaceae</taxon>
        <taxon>Desulfosporosinus</taxon>
    </lineage>
</organism>
<evidence type="ECO:0000256" key="6">
    <source>
        <dbReference type="ARBA" id="ARBA00022822"/>
    </source>
</evidence>
<dbReference type="InterPro" id="IPR044643">
    <property type="entry name" value="TrpF_fam"/>
</dbReference>
<comment type="catalytic activity">
    <reaction evidence="1 9">
        <text>N-(5-phospho-beta-D-ribosyl)anthranilate = 1-(2-carboxyphenylamino)-1-deoxy-D-ribulose 5-phosphate</text>
        <dbReference type="Rhea" id="RHEA:21540"/>
        <dbReference type="ChEBI" id="CHEBI:18277"/>
        <dbReference type="ChEBI" id="CHEBI:58613"/>
        <dbReference type="EC" id="5.3.1.24"/>
    </reaction>
</comment>
<comment type="pathway">
    <text evidence="2 9">Amino-acid biosynthesis; L-tryptophan biosynthesis; L-tryptophan from chorismate: step 3/5.</text>
</comment>
<dbReference type="UniPathway" id="UPA00035">
    <property type="reaction ID" value="UER00042"/>
</dbReference>
<reference evidence="12" key="1">
    <citation type="submission" date="2018-02" db="EMBL/GenBank/DDBJ databases">
        <authorList>
            <person name="Hausmann B."/>
        </authorList>
    </citation>
    <scope>NUCLEOTIDE SEQUENCE [LARGE SCALE GENOMIC DNA]</scope>
    <source>
        <strain evidence="12">Peat soil MAG SbF1</strain>
    </source>
</reference>
<keyword evidence="5 9" id="KW-0028">Amino-acid biosynthesis</keyword>
<evidence type="ECO:0000256" key="1">
    <source>
        <dbReference type="ARBA" id="ARBA00001164"/>
    </source>
</evidence>
<dbReference type="OrthoDB" id="9786954at2"/>
<evidence type="ECO:0000256" key="8">
    <source>
        <dbReference type="ARBA" id="ARBA00023235"/>
    </source>
</evidence>
<name>A0A2U3LDV1_9FIRM</name>
<evidence type="ECO:0000313" key="12">
    <source>
        <dbReference type="Proteomes" id="UP000238916"/>
    </source>
</evidence>
<evidence type="ECO:0000256" key="4">
    <source>
        <dbReference type="ARBA" id="ARBA00022272"/>
    </source>
</evidence>
<dbReference type="SUPFAM" id="SSF51366">
    <property type="entry name" value="Ribulose-phoshate binding barrel"/>
    <property type="match status" value="1"/>
</dbReference>
<dbReference type="EC" id="5.3.1.24" evidence="3 9"/>
<accession>A0A2U3LDV1</accession>
<keyword evidence="7 9" id="KW-0057">Aromatic amino acid biosynthesis</keyword>
<dbReference type="PANTHER" id="PTHR42894">
    <property type="entry name" value="N-(5'-PHOSPHORIBOSYL)ANTHRANILATE ISOMERASE"/>
    <property type="match status" value="1"/>
</dbReference>
<dbReference type="GO" id="GO:0004640">
    <property type="term" value="F:phosphoribosylanthranilate isomerase activity"/>
    <property type="evidence" value="ECO:0007669"/>
    <property type="project" value="UniProtKB-UniRule"/>
</dbReference>
<gene>
    <name evidence="9 11" type="primary">trpF</name>
    <name evidence="11" type="ORF">SBF1_470044</name>
</gene>
<dbReference type="GO" id="GO:0000162">
    <property type="term" value="P:L-tryptophan biosynthetic process"/>
    <property type="evidence" value="ECO:0007669"/>
    <property type="project" value="UniProtKB-UniRule"/>
</dbReference>
<dbReference type="CDD" id="cd00405">
    <property type="entry name" value="PRAI"/>
    <property type="match status" value="1"/>
</dbReference>
<evidence type="ECO:0000313" key="11">
    <source>
        <dbReference type="EMBL" id="SPF50104.1"/>
    </source>
</evidence>
<dbReference type="EMBL" id="OMOF01000412">
    <property type="protein sequence ID" value="SPF50104.1"/>
    <property type="molecule type" value="Genomic_DNA"/>
</dbReference>
<dbReference type="Gene3D" id="3.20.20.70">
    <property type="entry name" value="Aldolase class I"/>
    <property type="match status" value="1"/>
</dbReference>
<evidence type="ECO:0000256" key="9">
    <source>
        <dbReference type="HAMAP-Rule" id="MF_00135"/>
    </source>
</evidence>
<dbReference type="InterPro" id="IPR001240">
    <property type="entry name" value="PRAI_dom"/>
</dbReference>
<sequence>MVRAKICGIRSLEEARWAIDAGADAIGFIFVPQSKRHIQPELAREIFLKLPPFMTRIGVFVNENPTIVADIVRNCHLTAIQLHGNEAPEDYQMIGVPCIKAINISVDHYINSDETPVIPDNQPFFKLQSSLSNWTGMVQGILVDASYQGQIGGTGSPLPWDDPGLQGLFKLIRSFDIPLILAGGLTPENVQRAIRVVKPYAVDVSSGVEQLGVKNQDLITSFIQKVRGNSG</sequence>
<evidence type="ECO:0000256" key="5">
    <source>
        <dbReference type="ARBA" id="ARBA00022605"/>
    </source>
</evidence>
<protein>
    <recommendedName>
        <fullName evidence="4 9">N-(5'-phosphoribosyl)anthranilate isomerase</fullName>
        <shortName evidence="9">PRAI</shortName>
        <ecNumber evidence="3 9">5.3.1.24</ecNumber>
    </recommendedName>
</protein>
<comment type="similarity">
    <text evidence="9">Belongs to the TrpF family.</text>
</comment>
<dbReference type="Proteomes" id="UP000238916">
    <property type="component" value="Unassembled WGS sequence"/>
</dbReference>
<dbReference type="InterPro" id="IPR011060">
    <property type="entry name" value="RibuloseP-bd_barrel"/>
</dbReference>